<gene>
    <name evidence="1" type="primary">FET3_2</name>
    <name evidence="1" type="ORF">IWQ57_001267</name>
</gene>
<protein>
    <submittedName>
        <fullName evidence="1">Ferroxidase fet3</fullName>
    </submittedName>
</protein>
<accession>A0ACC1K5L6</accession>
<keyword evidence="2" id="KW-1185">Reference proteome</keyword>
<name>A0ACC1K5L6_9FUNG</name>
<evidence type="ECO:0000313" key="2">
    <source>
        <dbReference type="Proteomes" id="UP001140234"/>
    </source>
</evidence>
<dbReference type="EMBL" id="JANBUJ010000217">
    <property type="protein sequence ID" value="KAJ2773490.1"/>
    <property type="molecule type" value="Genomic_DNA"/>
</dbReference>
<organism evidence="1 2">
    <name type="scientific">Coemansia nantahalensis</name>
    <dbReference type="NCBI Taxonomy" id="2789366"/>
    <lineage>
        <taxon>Eukaryota</taxon>
        <taxon>Fungi</taxon>
        <taxon>Fungi incertae sedis</taxon>
        <taxon>Zoopagomycota</taxon>
        <taxon>Kickxellomycotina</taxon>
        <taxon>Kickxellomycetes</taxon>
        <taxon>Kickxellales</taxon>
        <taxon>Kickxellaceae</taxon>
        <taxon>Coemansia</taxon>
    </lineage>
</organism>
<comment type="caution">
    <text evidence="1">The sequence shown here is derived from an EMBL/GenBank/DDBJ whole genome shotgun (WGS) entry which is preliminary data.</text>
</comment>
<dbReference type="Proteomes" id="UP001140234">
    <property type="component" value="Unassembled WGS sequence"/>
</dbReference>
<evidence type="ECO:0000313" key="1">
    <source>
        <dbReference type="EMBL" id="KAJ2773490.1"/>
    </source>
</evidence>
<proteinExistence type="predicted"/>
<reference evidence="1" key="1">
    <citation type="submission" date="2022-07" db="EMBL/GenBank/DDBJ databases">
        <title>Phylogenomic reconstructions and comparative analyses of Kickxellomycotina fungi.</title>
        <authorList>
            <person name="Reynolds N.K."/>
            <person name="Stajich J.E."/>
            <person name="Barry K."/>
            <person name="Grigoriev I.V."/>
            <person name="Crous P."/>
            <person name="Smith M.E."/>
        </authorList>
    </citation>
    <scope>NUCLEOTIDE SEQUENCE</scope>
    <source>
        <strain evidence="1">CBS 109366</strain>
    </source>
</reference>
<sequence>APLLNDTATNSTVDWDFFQDIDLVPIDKIPAPGVNKWVPLEVRTAIFDDYREHLAFNNRTYQTPVVPSLTTALTTGYQAYYPDVYGFKSYPIILDPLEDIEVAIFNKDVSSHPFHLHGHSFFIMVRGTVDQNPANRLTPEKRTSPMRRDTITIPPMAYAIVRFRADNPGIWLFHCHMEFHMEQGLALTFVEAPYRIIANTTRPDQYKRNCDLMGIPNSGNAMGRTGLDMAGEPRGPFPLSGF</sequence>
<feature type="non-terminal residue" evidence="1">
    <location>
        <position position="1"/>
    </location>
</feature>